<feature type="compositionally biased region" description="Low complexity" evidence="1">
    <location>
        <begin position="71"/>
        <end position="84"/>
    </location>
</feature>
<sequence length="411" mass="44324">MSSTTMPYTGGDIKKSGELGKMFDIPMDGSKSRKSGPIPNAPSRTGSFTGSSSHSGSLMANAAPRAGYTVPGPLSSGGMPGSASLKKSGSGPLNKHGDPIKKSSGPQSGRITRQNSGSIPPVIPATGVTTLGQDDDYSFRRSFPKKVLWLVILIVVMALLAGGFILGAVHNAILLVVVVVLFSAVAALLVWNMSWGRRAIIEFIAHYPDADLRTAKNGQYVKVSGVVTCGNVPLESSFQRVLRCVYASTRLFEYRGRGSKRANPNHHHFTWGLRSSERHVFDSYISDFQSGLRALVKTGSGTRVTPFVDDSFVIEINAEKKDLSPEFVRWLGHKNLSGDDRLMQLEEGYIKEGSTVSVMGVVQRNDNVLMIVPPPEPITTGCQWAKCIFPASLEGIVLRCEDTSKNDVIPV</sequence>
<feature type="transmembrane region" description="Helical" evidence="2">
    <location>
        <begin position="147"/>
        <end position="166"/>
    </location>
</feature>
<dbReference type="EMBL" id="JAAGAX010000006">
    <property type="protein sequence ID" value="KAF2309216.1"/>
    <property type="molecule type" value="Genomic_DNA"/>
</dbReference>
<feature type="compositionally biased region" description="Low complexity" evidence="1">
    <location>
        <begin position="43"/>
        <end position="57"/>
    </location>
</feature>
<gene>
    <name evidence="3" type="ORF">GH714_001203</name>
</gene>
<keyword evidence="2" id="KW-0472">Membrane</keyword>
<accession>A0A6A6MAG8</accession>
<dbReference type="InterPro" id="IPR040339">
    <property type="entry name" value="At1g16860-like"/>
</dbReference>
<proteinExistence type="predicted"/>
<evidence type="ECO:0000313" key="4">
    <source>
        <dbReference type="Proteomes" id="UP000467840"/>
    </source>
</evidence>
<dbReference type="PANTHER" id="PTHR33709">
    <property type="entry name" value="OSJNBA0035M09.9 PROTEIN"/>
    <property type="match status" value="1"/>
</dbReference>
<dbReference type="AlphaFoldDB" id="A0A6A6MAG8"/>
<dbReference type="PANTHER" id="PTHR33709:SF4">
    <property type="entry name" value="OS08G0230200 PROTEIN"/>
    <property type="match status" value="1"/>
</dbReference>
<reference evidence="3 4" key="1">
    <citation type="journal article" date="2020" name="Mol. Plant">
        <title>The Chromosome-Based Rubber Tree Genome Provides New Insights into Spurge Genome Evolution and Rubber Biosynthesis.</title>
        <authorList>
            <person name="Liu J."/>
            <person name="Shi C."/>
            <person name="Shi C.C."/>
            <person name="Li W."/>
            <person name="Zhang Q.J."/>
            <person name="Zhang Y."/>
            <person name="Li K."/>
            <person name="Lu H.F."/>
            <person name="Shi C."/>
            <person name="Zhu S.T."/>
            <person name="Xiao Z.Y."/>
            <person name="Nan H."/>
            <person name="Yue Y."/>
            <person name="Zhu X.G."/>
            <person name="Wu Y."/>
            <person name="Hong X.N."/>
            <person name="Fan G.Y."/>
            <person name="Tong Y."/>
            <person name="Zhang D."/>
            <person name="Mao C.L."/>
            <person name="Liu Y.L."/>
            <person name="Hao S.J."/>
            <person name="Liu W.Q."/>
            <person name="Lv M.Q."/>
            <person name="Zhang H.B."/>
            <person name="Liu Y."/>
            <person name="Hu-Tang G.R."/>
            <person name="Wang J.P."/>
            <person name="Wang J.H."/>
            <person name="Sun Y.H."/>
            <person name="Ni S.B."/>
            <person name="Chen W.B."/>
            <person name="Zhang X.C."/>
            <person name="Jiao Y.N."/>
            <person name="Eichler E.E."/>
            <person name="Li G.H."/>
            <person name="Liu X."/>
            <person name="Gao L.Z."/>
        </authorList>
    </citation>
    <scope>NUCLEOTIDE SEQUENCE [LARGE SCALE GENOMIC DNA]</scope>
    <source>
        <strain evidence="4">cv. GT1</strain>
        <tissue evidence="3">Leaf</tissue>
    </source>
</reference>
<organism evidence="3 4">
    <name type="scientific">Hevea brasiliensis</name>
    <name type="common">Para rubber tree</name>
    <name type="synonym">Siphonia brasiliensis</name>
    <dbReference type="NCBI Taxonomy" id="3981"/>
    <lineage>
        <taxon>Eukaryota</taxon>
        <taxon>Viridiplantae</taxon>
        <taxon>Streptophyta</taxon>
        <taxon>Embryophyta</taxon>
        <taxon>Tracheophyta</taxon>
        <taxon>Spermatophyta</taxon>
        <taxon>Magnoliopsida</taxon>
        <taxon>eudicotyledons</taxon>
        <taxon>Gunneridae</taxon>
        <taxon>Pentapetalae</taxon>
        <taxon>rosids</taxon>
        <taxon>fabids</taxon>
        <taxon>Malpighiales</taxon>
        <taxon>Euphorbiaceae</taxon>
        <taxon>Crotonoideae</taxon>
        <taxon>Micrandreae</taxon>
        <taxon>Hevea</taxon>
    </lineage>
</organism>
<keyword evidence="4" id="KW-1185">Reference proteome</keyword>
<evidence type="ECO:0008006" key="5">
    <source>
        <dbReference type="Google" id="ProtNLM"/>
    </source>
</evidence>
<comment type="caution">
    <text evidence="3">The sequence shown here is derived from an EMBL/GenBank/DDBJ whole genome shotgun (WGS) entry which is preliminary data.</text>
</comment>
<feature type="region of interest" description="Disordered" evidence="1">
    <location>
        <begin position="1"/>
        <end position="125"/>
    </location>
</feature>
<evidence type="ECO:0000256" key="1">
    <source>
        <dbReference type="SAM" id="MobiDB-lite"/>
    </source>
</evidence>
<dbReference type="Proteomes" id="UP000467840">
    <property type="component" value="Chromosome 14"/>
</dbReference>
<feature type="transmembrane region" description="Helical" evidence="2">
    <location>
        <begin position="172"/>
        <end position="191"/>
    </location>
</feature>
<feature type="compositionally biased region" description="Polar residues" evidence="1">
    <location>
        <begin position="104"/>
        <end position="118"/>
    </location>
</feature>
<name>A0A6A6MAG8_HEVBR</name>
<protein>
    <recommendedName>
        <fullName evidence="5">Ubiquitin-specific protease family C19-related protein</fullName>
    </recommendedName>
</protein>
<evidence type="ECO:0000313" key="3">
    <source>
        <dbReference type="EMBL" id="KAF2309216.1"/>
    </source>
</evidence>
<keyword evidence="2" id="KW-0812">Transmembrane</keyword>
<keyword evidence="2" id="KW-1133">Transmembrane helix</keyword>
<evidence type="ECO:0000256" key="2">
    <source>
        <dbReference type="SAM" id="Phobius"/>
    </source>
</evidence>